<feature type="compositionally biased region" description="Low complexity" evidence="6">
    <location>
        <begin position="233"/>
        <end position="249"/>
    </location>
</feature>
<accession>A0A653C496</accession>
<keyword evidence="5" id="KW-0067">ATP-binding</keyword>
<dbReference type="AlphaFoldDB" id="A0A653C496"/>
<reference evidence="8 9" key="1">
    <citation type="submission" date="2019-01" db="EMBL/GenBank/DDBJ databases">
        <authorList>
            <person name="Sayadi A."/>
        </authorList>
    </citation>
    <scope>NUCLEOTIDE SEQUENCE [LARGE SCALE GENOMIC DNA]</scope>
</reference>
<keyword evidence="9" id="KW-1185">Reference proteome</keyword>
<dbReference type="GO" id="GO:0005634">
    <property type="term" value="C:nucleus"/>
    <property type="evidence" value="ECO:0007669"/>
    <property type="project" value="TreeGrafter"/>
</dbReference>
<dbReference type="Proteomes" id="UP000410492">
    <property type="component" value="Unassembled WGS sequence"/>
</dbReference>
<evidence type="ECO:0000256" key="5">
    <source>
        <dbReference type="ARBA" id="ARBA00022840"/>
    </source>
</evidence>
<evidence type="ECO:0000313" key="8">
    <source>
        <dbReference type="EMBL" id="VEN42738.1"/>
    </source>
</evidence>
<evidence type="ECO:0000259" key="7">
    <source>
        <dbReference type="PROSITE" id="PS50011"/>
    </source>
</evidence>
<evidence type="ECO:0000256" key="4">
    <source>
        <dbReference type="ARBA" id="ARBA00022777"/>
    </source>
</evidence>
<gene>
    <name evidence="8" type="ORF">CALMAC_LOCUS6121</name>
</gene>
<keyword evidence="1" id="KW-0723">Serine/threonine-protein kinase</keyword>
<evidence type="ECO:0000256" key="3">
    <source>
        <dbReference type="ARBA" id="ARBA00022741"/>
    </source>
</evidence>
<dbReference type="InterPro" id="IPR011009">
    <property type="entry name" value="Kinase-like_dom_sf"/>
</dbReference>
<feature type="compositionally biased region" description="Basic and acidic residues" evidence="6">
    <location>
        <begin position="10"/>
        <end position="21"/>
    </location>
</feature>
<name>A0A653C496_CALMS</name>
<dbReference type="GO" id="GO:0035556">
    <property type="term" value="P:intracellular signal transduction"/>
    <property type="evidence" value="ECO:0007669"/>
    <property type="project" value="TreeGrafter"/>
</dbReference>
<proteinExistence type="predicted"/>
<feature type="domain" description="Protein kinase" evidence="7">
    <location>
        <begin position="1"/>
        <end position="209"/>
    </location>
</feature>
<dbReference type="PANTHER" id="PTHR24342:SF12">
    <property type="entry name" value="DEATH-ASSOCIATED PROTEIN KINASE RELATED"/>
    <property type="match status" value="1"/>
</dbReference>
<keyword evidence="4" id="KW-0418">Kinase</keyword>
<dbReference type="InterPro" id="IPR008271">
    <property type="entry name" value="Ser/Thr_kinase_AS"/>
</dbReference>
<dbReference type="SMART" id="SM00220">
    <property type="entry name" value="S_TKc"/>
    <property type="match status" value="1"/>
</dbReference>
<dbReference type="GO" id="GO:0005524">
    <property type="term" value="F:ATP binding"/>
    <property type="evidence" value="ECO:0007669"/>
    <property type="project" value="UniProtKB-KW"/>
</dbReference>
<dbReference type="OrthoDB" id="74764at2759"/>
<feature type="compositionally biased region" description="Low complexity" evidence="6">
    <location>
        <begin position="260"/>
        <end position="298"/>
    </location>
</feature>
<dbReference type="GO" id="GO:0004674">
    <property type="term" value="F:protein serine/threonine kinase activity"/>
    <property type="evidence" value="ECO:0007669"/>
    <property type="project" value="UniProtKB-KW"/>
</dbReference>
<feature type="region of interest" description="Disordered" evidence="6">
    <location>
        <begin position="219"/>
        <end position="298"/>
    </location>
</feature>
<evidence type="ECO:0000256" key="6">
    <source>
        <dbReference type="SAM" id="MobiDB-lite"/>
    </source>
</evidence>
<dbReference type="PANTHER" id="PTHR24342">
    <property type="entry name" value="SERINE/THREONINE-PROTEIN KINASE 17"/>
    <property type="match status" value="1"/>
</dbReference>
<dbReference type="PROSITE" id="PS00108">
    <property type="entry name" value="PROTEIN_KINASE_ST"/>
    <property type="match status" value="1"/>
</dbReference>
<dbReference type="SUPFAM" id="SSF56112">
    <property type="entry name" value="Protein kinase-like (PK-like)"/>
    <property type="match status" value="1"/>
</dbReference>
<sequence length="359" mass="38094">MPMRSPTDWLRVRGEVREETSKGAVSAAGDPPRDSGTDAVQGYREGGQVEARKAMKQILEGVAYLHDRNIAHLDLKPQNLLLSVEDSCEDIKLCDFGISKVLQPGVTVREILGTADYVAPEVLSYEPIGLSTDVWSIGVLAYVLLSGFSPFGADDKQQTFLNISRCSLSFEPEHFDDVSAAAVDFIKAALVVNPRNRPSIHEMLDHPWISLKTNLPAQLPSATSNTSNENGHQQTSSSSSTLPQPRSTPMTQRKSFSCLASVESSPGGSSSAVGTVTASTSPKPSPSPSSTSTTTTATTFSCSNEGATAAVLQCLLCGPTCRRHHHHHHHGVRVGVVAGGKSSPAPPIAATALDRGILC</sequence>
<dbReference type="EMBL" id="CAACVG010006952">
    <property type="protein sequence ID" value="VEN42738.1"/>
    <property type="molecule type" value="Genomic_DNA"/>
</dbReference>
<feature type="compositionally biased region" description="Polar residues" evidence="6">
    <location>
        <begin position="219"/>
        <end position="232"/>
    </location>
</feature>
<keyword evidence="3" id="KW-0547">Nucleotide-binding</keyword>
<evidence type="ECO:0000256" key="2">
    <source>
        <dbReference type="ARBA" id="ARBA00022679"/>
    </source>
</evidence>
<protein>
    <recommendedName>
        <fullName evidence="7">Protein kinase domain-containing protein</fullName>
    </recommendedName>
</protein>
<dbReference type="PROSITE" id="PS50011">
    <property type="entry name" value="PROTEIN_KINASE_DOM"/>
    <property type="match status" value="1"/>
</dbReference>
<evidence type="ECO:0000313" key="9">
    <source>
        <dbReference type="Proteomes" id="UP000410492"/>
    </source>
</evidence>
<dbReference type="Gene3D" id="1.10.510.10">
    <property type="entry name" value="Transferase(Phosphotransferase) domain 1"/>
    <property type="match status" value="1"/>
</dbReference>
<feature type="region of interest" description="Disordered" evidence="6">
    <location>
        <begin position="1"/>
        <end position="38"/>
    </location>
</feature>
<dbReference type="InterPro" id="IPR000719">
    <property type="entry name" value="Prot_kinase_dom"/>
</dbReference>
<dbReference type="Pfam" id="PF00069">
    <property type="entry name" value="Pkinase"/>
    <property type="match status" value="1"/>
</dbReference>
<organism evidence="8 9">
    <name type="scientific">Callosobruchus maculatus</name>
    <name type="common">Southern cowpea weevil</name>
    <name type="synonym">Pulse bruchid</name>
    <dbReference type="NCBI Taxonomy" id="64391"/>
    <lineage>
        <taxon>Eukaryota</taxon>
        <taxon>Metazoa</taxon>
        <taxon>Ecdysozoa</taxon>
        <taxon>Arthropoda</taxon>
        <taxon>Hexapoda</taxon>
        <taxon>Insecta</taxon>
        <taxon>Pterygota</taxon>
        <taxon>Neoptera</taxon>
        <taxon>Endopterygota</taxon>
        <taxon>Coleoptera</taxon>
        <taxon>Polyphaga</taxon>
        <taxon>Cucujiformia</taxon>
        <taxon>Chrysomeloidea</taxon>
        <taxon>Chrysomelidae</taxon>
        <taxon>Bruchinae</taxon>
        <taxon>Bruchini</taxon>
        <taxon>Callosobruchus</taxon>
    </lineage>
</organism>
<evidence type="ECO:0000256" key="1">
    <source>
        <dbReference type="ARBA" id="ARBA00022527"/>
    </source>
</evidence>
<keyword evidence="2" id="KW-0808">Transferase</keyword>
<dbReference type="GO" id="GO:0043065">
    <property type="term" value="P:positive regulation of apoptotic process"/>
    <property type="evidence" value="ECO:0007669"/>
    <property type="project" value="TreeGrafter"/>
</dbReference>